<keyword evidence="1" id="KW-0479">Metal-binding</keyword>
<feature type="region of interest" description="Disordered" evidence="2">
    <location>
        <begin position="1611"/>
        <end position="1648"/>
    </location>
</feature>
<feature type="compositionally biased region" description="Basic and acidic residues" evidence="2">
    <location>
        <begin position="1635"/>
        <end position="1646"/>
    </location>
</feature>
<dbReference type="InterPro" id="IPR041078">
    <property type="entry name" value="Plavaka"/>
</dbReference>
<dbReference type="InParanoid" id="B0DNA4"/>
<evidence type="ECO:0000313" key="5">
    <source>
        <dbReference type="Proteomes" id="UP000001194"/>
    </source>
</evidence>
<proteinExistence type="predicted"/>
<dbReference type="InterPro" id="IPR013087">
    <property type="entry name" value="Znf_C2H2_type"/>
</dbReference>
<dbReference type="EMBL" id="DS547121">
    <property type="protein sequence ID" value="EDR03835.1"/>
    <property type="molecule type" value="Genomic_DNA"/>
</dbReference>
<dbReference type="GeneID" id="6081067"/>
<evidence type="ECO:0000256" key="1">
    <source>
        <dbReference type="PROSITE-ProRule" id="PRU00042"/>
    </source>
</evidence>
<dbReference type="HOGENOM" id="CLU_227440_0_0_1"/>
<accession>B0DNA4</accession>
<feature type="compositionally biased region" description="Acidic residues" evidence="2">
    <location>
        <begin position="758"/>
        <end position="799"/>
    </location>
</feature>
<feature type="region of interest" description="Disordered" evidence="2">
    <location>
        <begin position="2613"/>
        <end position="2680"/>
    </location>
</feature>
<protein>
    <submittedName>
        <fullName evidence="4">Predicted protein</fullName>
    </submittedName>
</protein>
<keyword evidence="5" id="KW-1185">Reference proteome</keyword>
<feature type="region of interest" description="Disordered" evidence="2">
    <location>
        <begin position="2336"/>
        <end position="2356"/>
    </location>
</feature>
<gene>
    <name evidence="4" type="ORF">LACBIDRAFT_331053</name>
</gene>
<feature type="region of interest" description="Disordered" evidence="2">
    <location>
        <begin position="686"/>
        <end position="714"/>
    </location>
</feature>
<dbReference type="GO" id="GO:0008270">
    <property type="term" value="F:zinc ion binding"/>
    <property type="evidence" value="ECO:0007669"/>
    <property type="project" value="UniProtKB-KW"/>
</dbReference>
<feature type="region of interest" description="Disordered" evidence="2">
    <location>
        <begin position="552"/>
        <end position="583"/>
    </location>
</feature>
<organism evidence="5">
    <name type="scientific">Laccaria bicolor (strain S238N-H82 / ATCC MYA-4686)</name>
    <name type="common">Bicoloured deceiver</name>
    <name type="synonym">Laccaria laccata var. bicolor</name>
    <dbReference type="NCBI Taxonomy" id="486041"/>
    <lineage>
        <taxon>Eukaryota</taxon>
        <taxon>Fungi</taxon>
        <taxon>Dikarya</taxon>
        <taxon>Basidiomycota</taxon>
        <taxon>Agaricomycotina</taxon>
        <taxon>Agaricomycetes</taxon>
        <taxon>Agaricomycetidae</taxon>
        <taxon>Agaricales</taxon>
        <taxon>Agaricineae</taxon>
        <taxon>Hydnangiaceae</taxon>
        <taxon>Laccaria</taxon>
    </lineage>
</organism>
<feature type="compositionally biased region" description="Basic and acidic residues" evidence="2">
    <location>
        <begin position="1612"/>
        <end position="1623"/>
    </location>
</feature>
<sequence>MSGLPLFTDIVDEIQCRGLQSECPQGRPQALDRLLLWQTQDQLLGVAIELERMPHIVTAGINCVWAPSTQAFIVLLGYHNIDVSVGHTEDVPTVCKRDPDASADQAHKFTQRFIAKHYTQQRKVDDQSETVAITLLNLTVTPQTPSARYLDMLEHQSGYSECPVVNGARNPEAPKLFQVFNHPQMRTDARVGKRAFVYVIDTSRRGMRKAHKFEQRLKVPRGGEKEAQEAGWSELREGDYLFSRPKIWARQRGNVGLRIAARDILKLLVTGRRTMSDQTITSLDEAQQTVLGSPETRNRTDTGTAFEREGHASKVGDKTGREYTVGVSCEAPTSIVAPTAKPKLHGVDDELDAGTQMRLQILRAASAAVAESQRQATGQIPQAVNEQATRLNLPRIGQHGKGLLGPLQLNFAPAESADADAGLETLMGERFGGKHEDGRDEPGCFTTVVVMSEYPDGYDPGRFFFPIAQVYVTCAKYTCINFSGRHYHGSSPITTSDGNPDPAAIRFVAVAYPPTTAFSDSARFPLGILYDGSRWTIGKEIRKGERISMLPNKEKSSVRGSVESTNTAKTSSKGSPEGRRGTTFTREGSTIMAQQEHADFIVRNLASLAVFIIRQSPEHADFQCDIDEFVGSFSHVVDGVRVRCTPWKNGPGWRNGVFQEESRNKQEQRWNRHRRRLAQHIPSMVDTGKVEPFNPEDESDWVDEDFSDGEWVEDPNDTYTLAEEMRDEDIEMAEIADALLDDVSTGDERDLLASQLELDSDADSGESEMDTGEDFSSSDDNVAEAGDEGSYGSEEEGALDDLRNRPVKTTGMVILALFCHATAPAPSSLAPGHVPLYPQAKKACAKRAEYPVIAKLTLAVLEDELLQVEACALSIWSSISTPGGAHQIQTSPVHLDMAAQRTYLEDVHSLMNTPGAERNLSTAVQLFAQFRNLDIAEAQTTIDVRKTRANLMLGNCALWTWLDCWIPEQCRGMNASSFRFDGSTGRLEGEGWLQSLFFDACRMIFIRNTEPRSFSTTEYAVDLPPAVCRLASRVVPFHPSPKQSEEIAIRITQDVMAGWLGMSDSTRRWPAWFVSALLETFNPKVLYLDYIWKAHETMKRGSLLKQHSRSPDYTQMEPFKAVLRTHSLHDVSSWESSLTHRIGQLVEADSILNAQNLLAHAPSLNHSTPLPSAITEIREQRLRAFADFITQSLQVFYYKVEAPTFSQNQQGMNYRINNSQITKLQQAILKDLDFLLPFREHTPWRLRQKGKEGPFDAGVLADPAALFSAVVGRVITFRTEFGRQEPMFFKGLMGWRETIEGIHDESYICNPQAYGQSNPRRNIALAAQLWKGAEGCDWPLFASRSHDFWEIYDFLRTPGMSPPRFPQLGDLTAYLLAADYAYTSVAQKPSLHTIAKCITSINRGAAAGLELLGYIPERALRADDHDKYDKFSSPDLETKPPLYLDASCSLKLYYRAKCAEVRLEEGCWKLMSRCCQVRVKLRTATTICERSATSDSTDGSHTESESKAHCQLRCGRSFSQTNNFNNHLRSCKVVKNRVARGLTKAKELWEIRKQQRRQKTAVETQGCTTLLHDSHKTETSENFQHALGDNSVVSNVDVVPSDMPIALRKGARRDVPQPARYRDILPCPAPSLPPHDLRRSSEHSDPFEVGASKSHVQTSMSQLILRSPSNIFGLVREYVGGEFPQHDPEEHVQFEDLCTRIPETLSPLPPGAAAPPQDFFPYPNYSSFRLGDWYWNDGTQKTQATFQNLVRIIADPQFVPADILHNKWDHINAVLGENQADDDEDWVDAADEGWRVSQIKISVPFHTGATHPGARIYEGVQLYHRSLVAVMKERVSDPHYFCHFHIEPYKLLWQTRTGSGKKESCVYGEVYTSRAFLRAHTELLSSPREEGCELPRAICAFMFWSDATHLTSFGNTKLWPVYVYFGNESKYRRGKPSFKSCNHVAYLEKLPPSFNDFASKFTGGKGPTSQFYTHCGREFFHEQMKALIDDEFVYAWEHGIVIRCGDGISRRFYPRIFTYSADYPEKILLASIRDKGACPCPRCLVPKMEISKLGSTEDRQKRKSSARVDDVGRRRNVAKARNLIYKENNRVNGATVERILKEASLVPNQSIERKCKRYRQIPTFGKGTIRKFYSNTSQMKKLAARDFEDILQCALPVFDGLLTGDNQTSVMRLLFICAHWHGLAKLRMHSDPTLQLLDDLTTEIGSSLREFSSIVCPSYKTRELPRELEARHRRAAKQSKADDVAARGVDLSNAGQTGPRIKKYNIDTYKHHSLGDYVNEIRERGTTDSYSTEPGELEHRTPKARYRRTDKKLFIKQLTQIERRQTRLRRLRRNYFPTSPLSHSNKERLNGSAKDHHHIGKSEALYEDIGSFLRTRDDDPATKAARVPSDLAYLNQVQAPLHTVEPQTLDNVLFKFNRLYFHNTMCVNYTTYDIRRAQDTINVNTERRDIMVLSKSDSSGTDDSDESLAFIYARVLGICHVNVVQTGAATPDYTPQRFNFLLEHVSFPPMADESSFGFLDPNDVVRACHVIPAFSLGVRYPDSQGLSVCARDSTDFCQYYIGRFADRDMLMRYHVGLGIGHVGSNNGVLHSHVIGSEAGHNSNLEVVENMDHQPHSLESGDEVEVEDQLANSDHHDDSSNNDSEDDLDDGYGSDDDYDTSHARDSDPGSESFGSESEYDD</sequence>
<name>B0DNA4_LACBS</name>
<evidence type="ECO:0000313" key="4">
    <source>
        <dbReference type="EMBL" id="EDR03835.1"/>
    </source>
</evidence>
<feature type="compositionally biased region" description="Acidic residues" evidence="2">
    <location>
        <begin position="2642"/>
        <end position="2657"/>
    </location>
</feature>
<keyword evidence="1" id="KW-0863">Zinc-finger</keyword>
<feature type="region of interest" description="Disordered" evidence="2">
    <location>
        <begin position="756"/>
        <end position="804"/>
    </location>
</feature>
<dbReference type="OrthoDB" id="2687259at2759"/>
<dbReference type="KEGG" id="lbc:LACBIDRAFT_331053"/>
<feature type="compositionally biased region" description="Polar residues" evidence="2">
    <location>
        <begin position="558"/>
        <end position="574"/>
    </location>
</feature>
<dbReference type="RefSeq" id="XP_001885403.1">
    <property type="nucleotide sequence ID" value="XM_001885368.1"/>
</dbReference>
<evidence type="ECO:0000256" key="2">
    <source>
        <dbReference type="SAM" id="MobiDB-lite"/>
    </source>
</evidence>
<dbReference type="PROSITE" id="PS50157">
    <property type="entry name" value="ZINC_FINGER_C2H2_2"/>
    <property type="match status" value="1"/>
</dbReference>
<feature type="compositionally biased region" description="Acidic residues" evidence="2">
    <location>
        <begin position="694"/>
        <end position="714"/>
    </location>
</feature>
<dbReference type="Proteomes" id="UP000001194">
    <property type="component" value="Unassembled WGS sequence"/>
</dbReference>
<feature type="domain" description="C2H2-type" evidence="3">
    <location>
        <begin position="1508"/>
        <end position="1529"/>
    </location>
</feature>
<keyword evidence="1" id="KW-0862">Zinc</keyword>
<evidence type="ECO:0000259" key="3">
    <source>
        <dbReference type="PROSITE" id="PS50157"/>
    </source>
</evidence>
<dbReference type="Pfam" id="PF18759">
    <property type="entry name" value="Plavaka"/>
    <property type="match status" value="1"/>
</dbReference>
<reference evidence="4 5" key="1">
    <citation type="journal article" date="2008" name="Nature">
        <title>The genome of Laccaria bicolor provides insights into mycorrhizal symbiosis.</title>
        <authorList>
            <person name="Martin F."/>
            <person name="Aerts A."/>
            <person name="Ahren D."/>
            <person name="Brun A."/>
            <person name="Danchin E.G.J."/>
            <person name="Duchaussoy F."/>
            <person name="Gibon J."/>
            <person name="Kohler A."/>
            <person name="Lindquist E."/>
            <person name="Pereda V."/>
            <person name="Salamov A."/>
            <person name="Shapiro H.J."/>
            <person name="Wuyts J."/>
            <person name="Blaudez D."/>
            <person name="Buee M."/>
            <person name="Brokstein P."/>
            <person name="Canbaeck B."/>
            <person name="Cohen D."/>
            <person name="Courty P.E."/>
            <person name="Coutinho P.M."/>
            <person name="Delaruelle C."/>
            <person name="Detter J.C."/>
            <person name="Deveau A."/>
            <person name="DiFazio S."/>
            <person name="Duplessis S."/>
            <person name="Fraissinet-Tachet L."/>
            <person name="Lucic E."/>
            <person name="Frey-Klett P."/>
            <person name="Fourrey C."/>
            <person name="Feussner I."/>
            <person name="Gay G."/>
            <person name="Grimwood J."/>
            <person name="Hoegger P.J."/>
            <person name="Jain P."/>
            <person name="Kilaru S."/>
            <person name="Labbe J."/>
            <person name="Lin Y.C."/>
            <person name="Legue V."/>
            <person name="Le Tacon F."/>
            <person name="Marmeisse R."/>
            <person name="Melayah D."/>
            <person name="Montanini B."/>
            <person name="Muratet M."/>
            <person name="Nehls U."/>
            <person name="Niculita-Hirzel H."/>
            <person name="Oudot-Le Secq M.P."/>
            <person name="Peter M."/>
            <person name="Quesneville H."/>
            <person name="Rajashekar B."/>
            <person name="Reich M."/>
            <person name="Rouhier N."/>
            <person name="Schmutz J."/>
            <person name="Yin T."/>
            <person name="Chalot M."/>
            <person name="Henrissat B."/>
            <person name="Kuees U."/>
            <person name="Lucas S."/>
            <person name="Van de Peer Y."/>
            <person name="Podila G.K."/>
            <person name="Polle A."/>
            <person name="Pukkila P.J."/>
            <person name="Richardson P.M."/>
            <person name="Rouze P."/>
            <person name="Sanders I.R."/>
            <person name="Stajich J.E."/>
            <person name="Tunlid A."/>
            <person name="Tuskan G."/>
            <person name="Grigoriev I.V."/>
        </authorList>
    </citation>
    <scope>NUCLEOTIDE SEQUENCE [LARGE SCALE GENOMIC DNA]</scope>
    <source>
        <strain evidence="5">S238N-H82 / ATCC MYA-4686</strain>
    </source>
</reference>